<dbReference type="InterPro" id="IPR003680">
    <property type="entry name" value="Flavodoxin_fold"/>
</dbReference>
<reference evidence="8 9" key="1">
    <citation type="journal article" date="2023" name="Virus Evol.">
        <title>Computational host range prediction-The good, the bad, and the ugly.</title>
        <authorList>
            <person name="Howell A.A."/>
            <person name="Versoza C.J."/>
            <person name="Pfeifer S.P."/>
        </authorList>
    </citation>
    <scope>NUCLEOTIDE SEQUENCE [LARGE SCALE GENOMIC DNA]</scope>
    <source>
        <strain evidence="8 9">1610/1b</strain>
    </source>
</reference>
<keyword evidence="3 6" id="KW-0560">Oxidoreductase</keyword>
<keyword evidence="4 6" id="KW-0520">NAD</keyword>
<evidence type="ECO:0000256" key="3">
    <source>
        <dbReference type="ARBA" id="ARBA00023002"/>
    </source>
</evidence>
<evidence type="ECO:0000313" key="9">
    <source>
        <dbReference type="Proteomes" id="UP001479933"/>
    </source>
</evidence>
<comment type="catalytic activity">
    <reaction evidence="5">
        <text>N,N-dimethyl-1,4-phenylenediamine + anthranilate + 2 NAD(+) = 2-(4-dimethylaminophenyl)diazenylbenzoate + 2 NADH + 2 H(+)</text>
        <dbReference type="Rhea" id="RHEA:55872"/>
        <dbReference type="ChEBI" id="CHEBI:15378"/>
        <dbReference type="ChEBI" id="CHEBI:15783"/>
        <dbReference type="ChEBI" id="CHEBI:16567"/>
        <dbReference type="ChEBI" id="CHEBI:57540"/>
        <dbReference type="ChEBI" id="CHEBI:57945"/>
        <dbReference type="ChEBI" id="CHEBI:71579"/>
        <dbReference type="EC" id="1.7.1.17"/>
    </reaction>
    <physiologicalReaction direction="right-to-left" evidence="5">
        <dbReference type="Rhea" id="RHEA:55874"/>
    </physiologicalReaction>
</comment>
<keyword evidence="1 6" id="KW-0285">Flavoprotein</keyword>
<dbReference type="InterPro" id="IPR023048">
    <property type="entry name" value="NADH:quinone_OxRdtase_FMN_depd"/>
</dbReference>
<feature type="domain" description="Flavodoxin-like fold" evidence="7">
    <location>
        <begin position="4"/>
        <end position="198"/>
    </location>
</feature>
<dbReference type="SUPFAM" id="SSF52218">
    <property type="entry name" value="Flavoproteins"/>
    <property type="match status" value="1"/>
</dbReference>
<dbReference type="EC" id="1.6.5.-" evidence="6"/>
<evidence type="ECO:0000256" key="4">
    <source>
        <dbReference type="ARBA" id="ARBA00023027"/>
    </source>
</evidence>
<comment type="function">
    <text evidence="6">Quinone reductase that provides resistance to thiol-specific stress caused by electrophilic quinones.</text>
</comment>
<comment type="cofactor">
    <cofactor evidence="6">
        <name>FMN</name>
        <dbReference type="ChEBI" id="CHEBI:58210"/>
    </cofactor>
    <text evidence="6">Binds 1 FMN per subunit.</text>
</comment>
<protein>
    <recommendedName>
        <fullName evidence="6">FMN dependent NADH:quinone oxidoreductase</fullName>
        <ecNumber evidence="6">1.6.5.-</ecNumber>
    </recommendedName>
    <alternativeName>
        <fullName evidence="6">Azo-dye reductase</fullName>
    </alternativeName>
    <alternativeName>
        <fullName evidence="6">FMN-dependent NADH-azo compound oxidoreductase</fullName>
    </alternativeName>
    <alternativeName>
        <fullName evidence="6">FMN-dependent NADH-azoreductase</fullName>
        <ecNumber evidence="6">1.7.1.17</ecNumber>
    </alternativeName>
</protein>
<dbReference type="HAMAP" id="MF_01216">
    <property type="entry name" value="Azoreductase_type1"/>
    <property type="match status" value="1"/>
</dbReference>
<comment type="function">
    <text evidence="6">Also exhibits azoreductase activity. Catalyzes the reductive cleavage of the azo bond in aromatic azo compounds to the corresponding amines.</text>
</comment>
<proteinExistence type="inferred from homology"/>
<evidence type="ECO:0000256" key="5">
    <source>
        <dbReference type="ARBA" id="ARBA00048542"/>
    </source>
</evidence>
<accession>A0ABZ2TY88</accession>
<name>A0ABZ2TY88_9ACTN</name>
<dbReference type="Proteomes" id="UP001479933">
    <property type="component" value="Chromosome"/>
</dbReference>
<dbReference type="EMBL" id="CP136137">
    <property type="protein sequence ID" value="WYY06403.1"/>
    <property type="molecule type" value="Genomic_DNA"/>
</dbReference>
<comment type="catalytic activity">
    <reaction evidence="6">
        <text>2 a quinone + NADH + H(+) = 2 a 1,4-benzosemiquinone + NAD(+)</text>
        <dbReference type="Rhea" id="RHEA:65952"/>
        <dbReference type="ChEBI" id="CHEBI:15378"/>
        <dbReference type="ChEBI" id="CHEBI:57540"/>
        <dbReference type="ChEBI" id="CHEBI:57945"/>
        <dbReference type="ChEBI" id="CHEBI:132124"/>
        <dbReference type="ChEBI" id="CHEBI:134225"/>
    </reaction>
</comment>
<evidence type="ECO:0000256" key="2">
    <source>
        <dbReference type="ARBA" id="ARBA00022643"/>
    </source>
</evidence>
<dbReference type="EC" id="1.7.1.17" evidence="6"/>
<dbReference type="PANTHER" id="PTHR43741:SF4">
    <property type="entry name" value="FMN-DEPENDENT NADH:QUINONE OXIDOREDUCTASE"/>
    <property type="match status" value="1"/>
</dbReference>
<keyword evidence="9" id="KW-1185">Reference proteome</keyword>
<feature type="binding site" evidence="6">
    <location>
        <position position="10"/>
    </location>
    <ligand>
        <name>FMN</name>
        <dbReference type="ChEBI" id="CHEBI:58210"/>
    </ligand>
</feature>
<dbReference type="PANTHER" id="PTHR43741">
    <property type="entry name" value="FMN-DEPENDENT NADH-AZOREDUCTASE 1"/>
    <property type="match status" value="1"/>
</dbReference>
<dbReference type="InterPro" id="IPR050104">
    <property type="entry name" value="FMN-dep_NADH:Q_OxRdtase_AzoR1"/>
</dbReference>
<evidence type="ECO:0000259" key="7">
    <source>
        <dbReference type="Pfam" id="PF02525"/>
    </source>
</evidence>
<keyword evidence="2 6" id="KW-0288">FMN</keyword>
<dbReference type="InterPro" id="IPR029039">
    <property type="entry name" value="Flavoprotein-like_sf"/>
</dbReference>
<comment type="subunit">
    <text evidence="6">Homodimer.</text>
</comment>
<evidence type="ECO:0000313" key="8">
    <source>
        <dbReference type="EMBL" id="WYY06403.1"/>
    </source>
</evidence>
<comment type="caution">
    <text evidence="6">Lacks conserved residue(s) required for the propagation of feature annotation.</text>
</comment>
<evidence type="ECO:0000256" key="6">
    <source>
        <dbReference type="HAMAP-Rule" id="MF_01216"/>
    </source>
</evidence>
<dbReference type="RefSeq" id="WP_066162547.1">
    <property type="nucleotide sequence ID" value="NZ_CP136137.1"/>
</dbReference>
<feature type="binding site" evidence="6">
    <location>
        <begin position="16"/>
        <end position="18"/>
    </location>
    <ligand>
        <name>FMN</name>
        <dbReference type="ChEBI" id="CHEBI:58210"/>
    </ligand>
</feature>
<organism evidence="8 9">
    <name type="scientific">Gordonia hydrophobica</name>
    <dbReference type="NCBI Taxonomy" id="40516"/>
    <lineage>
        <taxon>Bacteria</taxon>
        <taxon>Bacillati</taxon>
        <taxon>Actinomycetota</taxon>
        <taxon>Actinomycetes</taxon>
        <taxon>Mycobacteriales</taxon>
        <taxon>Gordoniaceae</taxon>
        <taxon>Gordonia</taxon>
    </lineage>
</organism>
<sequence>MTYLLAVDSSISGPDSVSRPLVAEFADIWRAAGPDRDVVHRDLAAAPVPHLTTAGLHYPEAMRRPHENVDPAAAALQNELIEEVAQAAAVVIGAPMYNWSLPSTLKAWLDHLHVLGITTSSDDAPGRLHGIPVVVVSPRGLAYDNDDPDRAGDYTVPTIEKILAGSMGMDVTSVPVDFTLADRLPAVAEHAAAAADSLAAASERLREYALRL</sequence>
<gene>
    <name evidence="6" type="primary">azoR</name>
    <name evidence="8" type="ORF">RVF87_15175</name>
</gene>
<dbReference type="Gene3D" id="3.40.50.360">
    <property type="match status" value="1"/>
</dbReference>
<dbReference type="Pfam" id="PF02525">
    <property type="entry name" value="Flavodoxin_2"/>
    <property type="match status" value="1"/>
</dbReference>
<evidence type="ECO:0000256" key="1">
    <source>
        <dbReference type="ARBA" id="ARBA00022630"/>
    </source>
</evidence>
<comment type="similarity">
    <text evidence="6">Belongs to the azoreductase type 1 family.</text>
</comment>